<dbReference type="EMBL" id="LXQA010005574">
    <property type="protein sequence ID" value="MCH83674.1"/>
    <property type="molecule type" value="Genomic_DNA"/>
</dbReference>
<evidence type="ECO:0000313" key="2">
    <source>
        <dbReference type="EMBL" id="MCH83674.1"/>
    </source>
</evidence>
<proteinExistence type="predicted"/>
<organism evidence="2 3">
    <name type="scientific">Trifolium medium</name>
    <dbReference type="NCBI Taxonomy" id="97028"/>
    <lineage>
        <taxon>Eukaryota</taxon>
        <taxon>Viridiplantae</taxon>
        <taxon>Streptophyta</taxon>
        <taxon>Embryophyta</taxon>
        <taxon>Tracheophyta</taxon>
        <taxon>Spermatophyta</taxon>
        <taxon>Magnoliopsida</taxon>
        <taxon>eudicotyledons</taxon>
        <taxon>Gunneridae</taxon>
        <taxon>Pentapetalae</taxon>
        <taxon>rosids</taxon>
        <taxon>fabids</taxon>
        <taxon>Fabales</taxon>
        <taxon>Fabaceae</taxon>
        <taxon>Papilionoideae</taxon>
        <taxon>50 kb inversion clade</taxon>
        <taxon>NPAAA clade</taxon>
        <taxon>Hologalegina</taxon>
        <taxon>IRL clade</taxon>
        <taxon>Trifolieae</taxon>
        <taxon>Trifolium</taxon>
    </lineage>
</organism>
<dbReference type="InterPro" id="IPR052160">
    <property type="entry name" value="Gypsy_RT_Integrase-like"/>
</dbReference>
<dbReference type="InterPro" id="IPR041588">
    <property type="entry name" value="Integrase_H2C2"/>
</dbReference>
<evidence type="ECO:0000259" key="1">
    <source>
        <dbReference type="Pfam" id="PF17921"/>
    </source>
</evidence>
<reference evidence="2 3" key="1">
    <citation type="journal article" date="2018" name="Front. Plant Sci.">
        <title>Red Clover (Trifolium pratense) and Zigzag Clover (T. medium) - A Picture of Genomic Similarities and Differences.</title>
        <authorList>
            <person name="Dluhosova J."/>
            <person name="Istvanek J."/>
            <person name="Nedelnik J."/>
            <person name="Repkova J."/>
        </authorList>
    </citation>
    <scope>NUCLEOTIDE SEQUENCE [LARGE SCALE GENOMIC DNA]</scope>
    <source>
        <strain evidence="3">cv. 10/8</strain>
        <tissue evidence="2">Leaf</tissue>
    </source>
</reference>
<keyword evidence="3" id="KW-1185">Reference proteome</keyword>
<name>A0A392MBP7_9FABA</name>
<accession>A0A392MBP7</accession>
<protein>
    <recommendedName>
        <fullName evidence="1">Integrase zinc-binding domain-containing protein</fullName>
    </recommendedName>
</protein>
<dbReference type="AlphaFoldDB" id="A0A392MBP7"/>
<dbReference type="Gene3D" id="1.10.340.70">
    <property type="match status" value="1"/>
</dbReference>
<dbReference type="Proteomes" id="UP000265520">
    <property type="component" value="Unassembled WGS sequence"/>
</dbReference>
<gene>
    <name evidence="2" type="ORF">A2U01_0004500</name>
</gene>
<feature type="domain" description="Integrase zinc-binding" evidence="1">
    <location>
        <begin position="81"/>
        <end position="115"/>
    </location>
</feature>
<comment type="caution">
    <text evidence="2">The sequence shown here is derived from an EMBL/GenBank/DDBJ whole genome shotgun (WGS) entry which is preliminary data.</text>
</comment>
<dbReference type="Pfam" id="PF17921">
    <property type="entry name" value="Integrase_H2C2"/>
    <property type="match status" value="1"/>
</dbReference>
<evidence type="ECO:0000313" key="3">
    <source>
        <dbReference type="Proteomes" id="UP000265520"/>
    </source>
</evidence>
<sequence length="157" mass="18247">MWLQMPYLEYQVAAKSYYRPKNAATFSSEIWPYVFPESFVYTFGIWPHSFFIAGISFNTNRRSLWHSSHSSSSFCNILLAKATLARLSATFYWPGMYKDVKQLVNTCAVCQHNKYSTQSPYGLLQPLPLPQQVWEDISMDFITHLPTTQSFMHLGYC</sequence>
<dbReference type="PANTHER" id="PTHR47266">
    <property type="entry name" value="ENDONUCLEASE-RELATED"/>
    <property type="match status" value="1"/>
</dbReference>